<name>A0A9P9A5L4_9PEZI</name>
<protein>
    <submittedName>
        <fullName evidence="2">Uncharacterized protein</fullName>
    </submittedName>
</protein>
<dbReference type="AlphaFoldDB" id="A0A9P9A5L4"/>
<proteinExistence type="predicted"/>
<keyword evidence="1" id="KW-0732">Signal</keyword>
<dbReference type="OrthoDB" id="39175at2759"/>
<organism evidence="2 3">
    <name type="scientific">Plectosphaerella plurivora</name>
    <dbReference type="NCBI Taxonomy" id="936078"/>
    <lineage>
        <taxon>Eukaryota</taxon>
        <taxon>Fungi</taxon>
        <taxon>Dikarya</taxon>
        <taxon>Ascomycota</taxon>
        <taxon>Pezizomycotina</taxon>
        <taxon>Sordariomycetes</taxon>
        <taxon>Hypocreomycetidae</taxon>
        <taxon>Glomerellales</taxon>
        <taxon>Plectosphaerellaceae</taxon>
        <taxon>Plectosphaerella</taxon>
    </lineage>
</organism>
<gene>
    <name evidence="2" type="ORF">F5X68DRAFT_279588</name>
</gene>
<evidence type="ECO:0000256" key="1">
    <source>
        <dbReference type="SAM" id="SignalP"/>
    </source>
</evidence>
<evidence type="ECO:0000313" key="3">
    <source>
        <dbReference type="Proteomes" id="UP000770015"/>
    </source>
</evidence>
<sequence>MIFATSIAYASLLLAVGRAAPGQQQQPLILDKPDFNLREQTDILCDAGSRHWTGSVPISDDKNMSFYRQYLAHFQVDVVDILPPRMELFQEAAEGITQAWQAQKRHLGRAATFAIEATTVTTTDIDGGLPMGASILALILLTCFSLEAGTVFDVWQALGNVDKAILGRVDNVLLLPHGESLIQAWLRLRIMVYDSIRPQAPVLPESPADAAVAEVAARMSSSSPHTASLLGVYALRISRRILAARSMARGKEPGEKILSRLDSWWSVVRGETPTHVDKPPLDEHHLFTALSGLNDQLELLSPPHGFPANFDPHAMVKASAAQALSEPLHFDTHGEAMDAAAFSFAKLACDTELVRELLDPGFTPTWFYLLLRIVAGLDPCSSVQQNKYRLGIVRHLTNASVLCNDSFGLDVLSAYITKALLTGSPCEDFFTSLPLSLWGADVQRREMEQGRIVYFLASTFTAKVDKGGLYAQEPEEFIMVFGREANGRYFNDVVPWYDSAAAASELGEVF</sequence>
<feature type="chain" id="PRO_5040414160" evidence="1">
    <location>
        <begin position="20"/>
        <end position="510"/>
    </location>
</feature>
<evidence type="ECO:0000313" key="2">
    <source>
        <dbReference type="EMBL" id="KAH6664793.1"/>
    </source>
</evidence>
<accession>A0A9P9A5L4</accession>
<dbReference type="Proteomes" id="UP000770015">
    <property type="component" value="Unassembled WGS sequence"/>
</dbReference>
<feature type="signal peptide" evidence="1">
    <location>
        <begin position="1"/>
        <end position="19"/>
    </location>
</feature>
<reference evidence="2" key="1">
    <citation type="journal article" date="2021" name="Nat. Commun.">
        <title>Genetic determinants of endophytism in the Arabidopsis root mycobiome.</title>
        <authorList>
            <person name="Mesny F."/>
            <person name="Miyauchi S."/>
            <person name="Thiergart T."/>
            <person name="Pickel B."/>
            <person name="Atanasova L."/>
            <person name="Karlsson M."/>
            <person name="Huettel B."/>
            <person name="Barry K.W."/>
            <person name="Haridas S."/>
            <person name="Chen C."/>
            <person name="Bauer D."/>
            <person name="Andreopoulos W."/>
            <person name="Pangilinan J."/>
            <person name="LaButti K."/>
            <person name="Riley R."/>
            <person name="Lipzen A."/>
            <person name="Clum A."/>
            <person name="Drula E."/>
            <person name="Henrissat B."/>
            <person name="Kohler A."/>
            <person name="Grigoriev I.V."/>
            <person name="Martin F.M."/>
            <person name="Hacquard S."/>
        </authorList>
    </citation>
    <scope>NUCLEOTIDE SEQUENCE</scope>
    <source>
        <strain evidence="2">MPI-SDFR-AT-0117</strain>
    </source>
</reference>
<dbReference type="EMBL" id="JAGSXJ010000039">
    <property type="protein sequence ID" value="KAH6664793.1"/>
    <property type="molecule type" value="Genomic_DNA"/>
</dbReference>
<keyword evidence="3" id="KW-1185">Reference proteome</keyword>
<comment type="caution">
    <text evidence="2">The sequence shown here is derived from an EMBL/GenBank/DDBJ whole genome shotgun (WGS) entry which is preliminary data.</text>
</comment>